<dbReference type="Gene3D" id="1.25.40.390">
    <property type="match status" value="1"/>
</dbReference>
<keyword evidence="1" id="KW-0449">Lipoprotein</keyword>
<dbReference type="InterPro" id="IPR011990">
    <property type="entry name" value="TPR-like_helical_dom_sf"/>
</dbReference>
<dbReference type="AlphaFoldDB" id="A0A5B8VWM3"/>
<dbReference type="Proteomes" id="UP000321362">
    <property type="component" value="Chromosome"/>
</dbReference>
<proteinExistence type="predicted"/>
<evidence type="ECO:0000313" key="1">
    <source>
        <dbReference type="EMBL" id="QEC75967.1"/>
    </source>
</evidence>
<dbReference type="InterPro" id="IPR041662">
    <property type="entry name" value="SusD-like_2"/>
</dbReference>
<dbReference type="Pfam" id="PF12771">
    <property type="entry name" value="SusD-like_2"/>
    <property type="match status" value="1"/>
</dbReference>
<accession>A0A5B8VWM3</accession>
<dbReference type="KEGG" id="mgk:FSB76_08415"/>
<keyword evidence="2" id="KW-1185">Reference proteome</keyword>
<sequence length="486" mass="52300">MKKIYIYTAAMAVVLYTTGCNKLKDFGDVNSNPGATTTAITSALLTNVQSNLGGYASTNTEPLSGAQYGQYFSETQYSGTSLYNLPQNSFTGNYSGNLNNLQTIINLNVSNNSTAVAKIMQQYIYWIITDSWGDVPYTQALKGSAVIQPVYDTQETIYKGIISTLTSAISEFDSSSSLAGDIIYGGDVASWKRMANSLKLLAAIQLSNRVTGASDYAAVAVKEAIASGVITTNAQNFTLVYPGGTYKSAWYSLYNGRKDYGESKTLTDITVGSNDPRQAEFGGASELSGNVTTSNIGVPYGLVRLSVLAFEDANPTWARVLRGDLRLETGSVVMINAAEVWLARAEAANLGWTDESITTDYTTGVAASFEQWDAGTPSASYLAQFPVTDTKNADITGSQIKNISIQRWIASYPDGHAAWAIWRKTGWPALTPAPDATNSSGQIVRRFTYASSEYNTNGTNVNAAVARLTGGDTQDAHVWWDTRTTN</sequence>
<dbReference type="SUPFAM" id="SSF48452">
    <property type="entry name" value="TPR-like"/>
    <property type="match status" value="1"/>
</dbReference>
<dbReference type="EMBL" id="CP042437">
    <property type="protein sequence ID" value="QEC75967.1"/>
    <property type="molecule type" value="Genomic_DNA"/>
</dbReference>
<gene>
    <name evidence="1" type="ORF">FSB76_08415</name>
</gene>
<reference evidence="1 2" key="1">
    <citation type="journal article" date="2013" name="J. Microbiol.">
        <title>Mucilaginibacter ginsenosidivorax sp. nov., with ginsenoside converting activity isolated from sediment.</title>
        <authorList>
            <person name="Kim J.K."/>
            <person name="Choi T.E."/>
            <person name="Liu Q.M."/>
            <person name="Park H.Y."/>
            <person name="Yi T.H."/>
            <person name="Yoon M.H."/>
            <person name="Kim S.C."/>
            <person name="Im W.T."/>
        </authorList>
    </citation>
    <scope>NUCLEOTIDE SEQUENCE [LARGE SCALE GENOMIC DNA]</scope>
    <source>
        <strain evidence="1 2">KHI28</strain>
    </source>
</reference>
<protein>
    <submittedName>
        <fullName evidence="1">SusD/RagB family nutrient-binding outer membrane lipoprotein</fullName>
    </submittedName>
</protein>
<organism evidence="1 2">
    <name type="scientific">Mucilaginibacter ginsenosidivorax</name>
    <dbReference type="NCBI Taxonomy" id="862126"/>
    <lineage>
        <taxon>Bacteria</taxon>
        <taxon>Pseudomonadati</taxon>
        <taxon>Bacteroidota</taxon>
        <taxon>Sphingobacteriia</taxon>
        <taxon>Sphingobacteriales</taxon>
        <taxon>Sphingobacteriaceae</taxon>
        <taxon>Mucilaginibacter</taxon>
    </lineage>
</organism>
<dbReference type="RefSeq" id="WP_147053150.1">
    <property type="nucleotide sequence ID" value="NZ_CP042437.1"/>
</dbReference>
<dbReference type="OrthoDB" id="9766256at2"/>
<name>A0A5B8VWM3_9SPHI</name>
<evidence type="ECO:0000313" key="2">
    <source>
        <dbReference type="Proteomes" id="UP000321362"/>
    </source>
</evidence>